<feature type="domain" description="RRM" evidence="7">
    <location>
        <begin position="353"/>
        <end position="431"/>
    </location>
</feature>
<dbReference type="SMART" id="SM00360">
    <property type="entry name" value="RRM"/>
    <property type="match status" value="6"/>
</dbReference>
<accession>A0A8J9U809</accession>
<dbReference type="PROSITE" id="PS50102">
    <property type="entry name" value="RRM"/>
    <property type="match status" value="5"/>
</dbReference>
<dbReference type="OrthoDB" id="439639at2759"/>
<dbReference type="PANTHER" id="PTHR48039">
    <property type="entry name" value="RNA-BINDING MOTIF PROTEIN 14B"/>
    <property type="match status" value="1"/>
</dbReference>
<dbReference type="SUPFAM" id="SSF54928">
    <property type="entry name" value="RNA-binding domain, RBD"/>
    <property type="match status" value="5"/>
</dbReference>
<feature type="domain" description="RRM" evidence="7">
    <location>
        <begin position="667"/>
        <end position="750"/>
    </location>
</feature>
<dbReference type="InterPro" id="IPR000504">
    <property type="entry name" value="RRM_dom"/>
</dbReference>
<dbReference type="AlphaFoldDB" id="A0A8J9U809"/>
<evidence type="ECO:0000313" key="9">
    <source>
        <dbReference type="Proteomes" id="UP000838878"/>
    </source>
</evidence>
<reference evidence="8" key="1">
    <citation type="submission" date="2021-12" db="EMBL/GenBank/DDBJ databases">
        <authorList>
            <person name="Martin H S."/>
        </authorList>
    </citation>
    <scope>NUCLEOTIDE SEQUENCE</scope>
</reference>
<dbReference type="Gene3D" id="3.30.70.330">
    <property type="match status" value="6"/>
</dbReference>
<feature type="region of interest" description="Disordered" evidence="6">
    <location>
        <begin position="626"/>
        <end position="662"/>
    </location>
</feature>
<evidence type="ECO:0000313" key="8">
    <source>
        <dbReference type="EMBL" id="CAH0715447.1"/>
    </source>
</evidence>
<feature type="domain" description="RRM" evidence="7">
    <location>
        <begin position="538"/>
        <end position="610"/>
    </location>
</feature>
<keyword evidence="4" id="KW-0539">Nucleus</keyword>
<feature type="domain" description="RRM" evidence="7">
    <location>
        <begin position="771"/>
        <end position="852"/>
    </location>
</feature>
<feature type="region of interest" description="Disordered" evidence="6">
    <location>
        <begin position="322"/>
        <end position="350"/>
    </location>
</feature>
<keyword evidence="3 5" id="KW-0694">RNA-binding</keyword>
<protein>
    <recommendedName>
        <fullName evidence="7">RRM domain-containing protein</fullName>
    </recommendedName>
</protein>
<dbReference type="CDD" id="cd12254">
    <property type="entry name" value="RRM_hnRNPH_ESRPs_RBM12_like"/>
    <property type="match status" value="1"/>
</dbReference>
<dbReference type="InterPro" id="IPR012677">
    <property type="entry name" value="Nucleotide-bd_a/b_plait_sf"/>
</dbReference>
<dbReference type="Pfam" id="PF00076">
    <property type="entry name" value="RRM_1"/>
    <property type="match status" value="6"/>
</dbReference>
<gene>
    <name evidence="8" type="ORF">BINO364_LOCUS2374</name>
</gene>
<evidence type="ECO:0000259" key="7">
    <source>
        <dbReference type="PROSITE" id="PS50102"/>
    </source>
</evidence>
<dbReference type="InterPro" id="IPR051945">
    <property type="entry name" value="RRM_MRD1_RNA_proc_ribogen"/>
</dbReference>
<evidence type="ECO:0000256" key="4">
    <source>
        <dbReference type="ARBA" id="ARBA00023242"/>
    </source>
</evidence>
<dbReference type="EMBL" id="OV170230">
    <property type="protein sequence ID" value="CAH0715447.1"/>
    <property type="molecule type" value="Genomic_DNA"/>
</dbReference>
<evidence type="ECO:0000256" key="5">
    <source>
        <dbReference type="PROSITE-ProRule" id="PRU00176"/>
    </source>
</evidence>
<feature type="region of interest" description="Disordered" evidence="6">
    <location>
        <begin position="745"/>
        <end position="768"/>
    </location>
</feature>
<dbReference type="CDD" id="cd12318">
    <property type="entry name" value="RRM5_RBM19_like"/>
    <property type="match status" value="1"/>
</dbReference>
<evidence type="ECO:0000256" key="1">
    <source>
        <dbReference type="ARBA" id="ARBA00004123"/>
    </source>
</evidence>
<dbReference type="InterPro" id="IPR034423">
    <property type="entry name" value="RBM19_RRM5"/>
</dbReference>
<feature type="compositionally biased region" description="Basic and acidic residues" evidence="6">
    <location>
        <begin position="640"/>
        <end position="656"/>
    </location>
</feature>
<evidence type="ECO:0000256" key="3">
    <source>
        <dbReference type="ARBA" id="ARBA00022884"/>
    </source>
</evidence>
<dbReference type="FunFam" id="3.30.70.330:FF:000738">
    <property type="entry name" value="RNA-binding motif protein 19"/>
    <property type="match status" value="1"/>
</dbReference>
<comment type="subcellular location">
    <subcellularLocation>
        <location evidence="1">Nucleus</location>
    </subcellularLocation>
</comment>
<keyword evidence="2" id="KW-0677">Repeat</keyword>
<feature type="non-terminal residue" evidence="8">
    <location>
        <position position="895"/>
    </location>
</feature>
<dbReference type="InterPro" id="IPR035979">
    <property type="entry name" value="RBD_domain_sf"/>
</dbReference>
<keyword evidence="9" id="KW-1185">Reference proteome</keyword>
<proteinExistence type="predicted"/>
<evidence type="ECO:0000256" key="6">
    <source>
        <dbReference type="SAM" id="MobiDB-lite"/>
    </source>
</evidence>
<organism evidence="8 9">
    <name type="scientific">Brenthis ino</name>
    <name type="common">lesser marbled fritillary</name>
    <dbReference type="NCBI Taxonomy" id="405034"/>
    <lineage>
        <taxon>Eukaryota</taxon>
        <taxon>Metazoa</taxon>
        <taxon>Ecdysozoa</taxon>
        <taxon>Arthropoda</taxon>
        <taxon>Hexapoda</taxon>
        <taxon>Insecta</taxon>
        <taxon>Pterygota</taxon>
        <taxon>Neoptera</taxon>
        <taxon>Endopterygota</taxon>
        <taxon>Lepidoptera</taxon>
        <taxon>Glossata</taxon>
        <taxon>Ditrysia</taxon>
        <taxon>Papilionoidea</taxon>
        <taxon>Nymphalidae</taxon>
        <taxon>Heliconiinae</taxon>
        <taxon>Argynnini</taxon>
        <taxon>Brenthis</taxon>
    </lineage>
</organism>
<dbReference type="Proteomes" id="UP000838878">
    <property type="component" value="Chromosome 10"/>
</dbReference>
<name>A0A8J9U809_9NEOP</name>
<dbReference type="PANTHER" id="PTHR48039:SF5">
    <property type="entry name" value="RNA-BINDING PROTEIN 28"/>
    <property type="match status" value="1"/>
</dbReference>
<evidence type="ECO:0000256" key="2">
    <source>
        <dbReference type="ARBA" id="ARBA00022737"/>
    </source>
</evidence>
<sequence>MSRLIIKNLPNKVTVDKLKDIFGEKGEVTDVQLKYTKEGKFRNFGFVGYRTEEQATLAREHFDGTFINSMKINVQVCANLGDEKKPRAWSKYATDSTAYKKLHKDDIQEDVKPKKEKLSKSEKNKNKIKELLKKHKNDPLFAEFIEAHINEKTTWIKDALKECNKSDEDSGVEDENIIQEGKALEVTSADKVVKNEDTNVLKVADTQISDLEYMKKLMKKENGFKEEHEAKQEKEDTPKKIRNRPLLYVKVTGLPYKCKKKDIKGFFKPLVPYSIRLPLGKGKKLAGFCYVGFRTEKEFNKALTKDKLFIGNHRVHVHKYEDQAKKAAEEEEQKNFVKRQEREGNEESIGESGSIFVRNLPYVVSEEEVTNLFAKYGPLAEVNMPIDPILRQPKGFATVTFVMPEHAVKAFTELDGTVFCGRMLHLLPAKAEKLEEDDDNDEGLSFKEKKAKQLKKLAKSSHNWNVLFLGANAVADVVAANYNTTKEQLLSENNTNTSAAVRLALGETQLVAETKKFLETNGVYLDAFNKPAKKRSKTCILVKNLPAGTDKEEIKALFVKHGHLARFLMPSHGITALVDFIEPFEAKKAFAKLAYSQFKSAPLYLEWAPENVFVKSAKKEDITEADVKLSEGEEENVEDVDNKDIKNSDSDKRIADNVEDEKPENDTTLFVKNLNFKTTDDSLRAHFARCGKLHSVTIARKKDPKNPGQFLSMGYGFVQYVRKEQANEALKELQSSTLDGKTLELKRSERGNNTEVRSSKKNSKDTIQNGTKILVRNVPFQANRNELNEIFRAFGEIKTLRLPKKLTTGSDQHRGFAFVDFHSKADAKTAFEALCQSTHLYGRRLVLEWADQSDENEDISLLRKRTAQAFNAKVPGGKKSRKGAVDVETFVDGEN</sequence>
<feature type="domain" description="RRM" evidence="7">
    <location>
        <begin position="2"/>
        <end position="79"/>
    </location>
</feature>
<dbReference type="GO" id="GO:0005730">
    <property type="term" value="C:nucleolus"/>
    <property type="evidence" value="ECO:0007669"/>
    <property type="project" value="TreeGrafter"/>
</dbReference>
<dbReference type="GO" id="GO:0003729">
    <property type="term" value="F:mRNA binding"/>
    <property type="evidence" value="ECO:0007669"/>
    <property type="project" value="TreeGrafter"/>
</dbReference>
<feature type="compositionally biased region" description="Basic and acidic residues" evidence="6">
    <location>
        <begin position="322"/>
        <end position="345"/>
    </location>
</feature>